<gene>
    <name evidence="1" type="ORF">DM02DRAFT_188344</name>
</gene>
<keyword evidence="2" id="KW-1185">Reference proteome</keyword>
<evidence type="ECO:0000313" key="1">
    <source>
        <dbReference type="EMBL" id="PVH94553.1"/>
    </source>
</evidence>
<reference evidence="1 2" key="1">
    <citation type="journal article" date="2018" name="Sci. Rep.">
        <title>Comparative genomics provides insights into the lifestyle and reveals functional heterogeneity of dark septate endophytic fungi.</title>
        <authorList>
            <person name="Knapp D.G."/>
            <person name="Nemeth J.B."/>
            <person name="Barry K."/>
            <person name="Hainaut M."/>
            <person name="Henrissat B."/>
            <person name="Johnson J."/>
            <person name="Kuo A."/>
            <person name="Lim J.H.P."/>
            <person name="Lipzen A."/>
            <person name="Nolan M."/>
            <person name="Ohm R.A."/>
            <person name="Tamas L."/>
            <person name="Grigoriev I.V."/>
            <person name="Spatafora J.W."/>
            <person name="Nagy L.G."/>
            <person name="Kovacs G.M."/>
        </authorList>
    </citation>
    <scope>NUCLEOTIDE SEQUENCE [LARGE SCALE GENOMIC DNA]</scope>
    <source>
        <strain evidence="1 2">DSE2036</strain>
    </source>
</reference>
<dbReference type="EMBL" id="KZ805529">
    <property type="protein sequence ID" value="PVH94553.1"/>
    <property type="molecule type" value="Genomic_DNA"/>
</dbReference>
<accession>A0A2V1DAI1</accession>
<protein>
    <submittedName>
        <fullName evidence="1">Uncharacterized protein</fullName>
    </submittedName>
</protein>
<dbReference type="Proteomes" id="UP000244855">
    <property type="component" value="Unassembled WGS sequence"/>
</dbReference>
<evidence type="ECO:0000313" key="2">
    <source>
        <dbReference type="Proteomes" id="UP000244855"/>
    </source>
</evidence>
<sequence>MFYQQIPRGKFLCNIRLLYLPKNPSSSVPMPGRGAWSTPSGRHNITDKLLWLKSTLNSSPQNDLNERQTEREYRISSLDSHYVVLPLTDSKNGTAGPHFHLGQRHGLGKLVSTPLRQTRMYSEPAPIGTYNLGRSCCGFEFRGCGNLSSPVLVKGGASSSISPCLCFTPVSSCWVS</sequence>
<proteinExistence type="predicted"/>
<organism evidence="1 2">
    <name type="scientific">Periconia macrospinosa</name>
    <dbReference type="NCBI Taxonomy" id="97972"/>
    <lineage>
        <taxon>Eukaryota</taxon>
        <taxon>Fungi</taxon>
        <taxon>Dikarya</taxon>
        <taxon>Ascomycota</taxon>
        <taxon>Pezizomycotina</taxon>
        <taxon>Dothideomycetes</taxon>
        <taxon>Pleosporomycetidae</taxon>
        <taxon>Pleosporales</taxon>
        <taxon>Massarineae</taxon>
        <taxon>Periconiaceae</taxon>
        <taxon>Periconia</taxon>
    </lineage>
</organism>
<name>A0A2V1DAI1_9PLEO</name>
<dbReference type="AlphaFoldDB" id="A0A2V1DAI1"/>